<accession>A0A1X7VXT7</accession>
<dbReference type="InterPro" id="IPR058533">
    <property type="entry name" value="Cation_efflux_TM"/>
</dbReference>
<organism evidence="14">
    <name type="scientific">Amphimedon queenslandica</name>
    <name type="common">Sponge</name>
    <dbReference type="NCBI Taxonomy" id="400682"/>
    <lineage>
        <taxon>Eukaryota</taxon>
        <taxon>Metazoa</taxon>
        <taxon>Porifera</taxon>
        <taxon>Demospongiae</taxon>
        <taxon>Heteroscleromorpha</taxon>
        <taxon>Haplosclerida</taxon>
        <taxon>Niphatidae</taxon>
        <taxon>Amphimedon</taxon>
    </lineage>
</organism>
<comment type="function">
    <text evidence="10">Has probably no intrinsic transporter activity but together with SLC30A5 forms a functional zinc ion:proton antiporter heterodimer, mediating zinc entry into the lumen of organelles along the secretory pathway. As part of that zinc ion:proton antiporter, contributes to zinc ion homeostasis within the early secretory pathway and regulates the activation and folding of enzymes like alkaline phosphatases and enzymes involved in phosphatidylinositol glycan anchor biosynthesis.</text>
</comment>
<dbReference type="InParanoid" id="A0A1X7VXT7"/>
<dbReference type="eggNOG" id="KOG1484">
    <property type="taxonomic scope" value="Eukaryota"/>
</dbReference>
<dbReference type="Proteomes" id="UP000007879">
    <property type="component" value="Unassembled WGS sequence"/>
</dbReference>
<evidence type="ECO:0000313" key="15">
    <source>
        <dbReference type="Proteomes" id="UP000007879"/>
    </source>
</evidence>
<evidence type="ECO:0000256" key="8">
    <source>
        <dbReference type="ARBA" id="ARBA00023136"/>
    </source>
</evidence>
<dbReference type="FunCoup" id="A0A1X7VXT7">
    <property type="interactions" value="408"/>
</dbReference>
<feature type="compositionally biased region" description="Polar residues" evidence="11">
    <location>
        <begin position="338"/>
        <end position="352"/>
    </location>
</feature>
<keyword evidence="5 12" id="KW-1133">Transmembrane helix</keyword>
<feature type="transmembrane region" description="Helical" evidence="12">
    <location>
        <begin position="48"/>
        <end position="68"/>
    </location>
</feature>
<dbReference type="Gene3D" id="1.20.1510.10">
    <property type="entry name" value="Cation efflux protein transmembrane domain"/>
    <property type="match status" value="1"/>
</dbReference>
<evidence type="ECO:0000256" key="6">
    <source>
        <dbReference type="ARBA" id="ARBA00023034"/>
    </source>
</evidence>
<evidence type="ECO:0000256" key="3">
    <source>
        <dbReference type="ARBA" id="ARBA00022692"/>
    </source>
</evidence>
<keyword evidence="15" id="KW-1185">Reference proteome</keyword>
<name>A0A1X7VXT7_AMPQE</name>
<keyword evidence="4" id="KW-0862">Zinc</keyword>
<keyword evidence="2" id="KW-0813">Transport</keyword>
<evidence type="ECO:0000256" key="11">
    <source>
        <dbReference type="SAM" id="MobiDB-lite"/>
    </source>
</evidence>
<dbReference type="KEGG" id="aqu:100638794"/>
<feature type="transmembrane region" description="Helical" evidence="12">
    <location>
        <begin position="123"/>
        <end position="140"/>
    </location>
</feature>
<keyword evidence="8 12" id="KW-0472">Membrane</keyword>
<evidence type="ECO:0000256" key="7">
    <source>
        <dbReference type="ARBA" id="ARBA00023065"/>
    </source>
</evidence>
<evidence type="ECO:0000259" key="13">
    <source>
        <dbReference type="Pfam" id="PF01545"/>
    </source>
</evidence>
<reference evidence="14" key="2">
    <citation type="submission" date="2017-05" db="UniProtKB">
        <authorList>
            <consortium name="EnsemblMetazoa"/>
        </authorList>
    </citation>
    <scope>IDENTIFICATION</scope>
</reference>
<keyword evidence="3 12" id="KW-0812">Transmembrane</keyword>
<evidence type="ECO:0000256" key="9">
    <source>
        <dbReference type="ARBA" id="ARBA00038600"/>
    </source>
</evidence>
<feature type="transmembrane region" description="Helical" evidence="12">
    <location>
        <begin position="186"/>
        <end position="204"/>
    </location>
</feature>
<dbReference type="GO" id="GO:0008324">
    <property type="term" value="F:monoatomic cation transmembrane transporter activity"/>
    <property type="evidence" value="ECO:0007669"/>
    <property type="project" value="InterPro"/>
</dbReference>
<evidence type="ECO:0000313" key="14">
    <source>
        <dbReference type="EnsemblMetazoa" id="Aqu2.1.44239_001"/>
    </source>
</evidence>
<protein>
    <recommendedName>
        <fullName evidence="13">Cation efflux protein transmembrane domain-containing protein</fullName>
    </recommendedName>
</protein>
<dbReference type="PANTHER" id="PTHR46531">
    <property type="entry name" value="ZINC TRANSPORTER 6"/>
    <property type="match status" value="1"/>
</dbReference>
<keyword evidence="6" id="KW-0333">Golgi apparatus</keyword>
<dbReference type="AlphaFoldDB" id="A0A1X7VXT7"/>
<evidence type="ECO:0000256" key="1">
    <source>
        <dbReference type="ARBA" id="ARBA00004166"/>
    </source>
</evidence>
<dbReference type="InterPro" id="IPR027469">
    <property type="entry name" value="Cation_efflux_TMD_sf"/>
</dbReference>
<dbReference type="GO" id="GO:0016020">
    <property type="term" value="C:membrane"/>
    <property type="evidence" value="ECO:0007669"/>
    <property type="project" value="InterPro"/>
</dbReference>
<sequence length="352" mass="38822">MAAMKQFQALMKDKKLWRPVSLLVVVLPMTLLLFYWCHVSDSLALTSFTYLALFNIGVLIVHIVSVWASRQVPNNEFNYGYERVNVLAVFSVSIIMILCGVVLVKHSLERLFDPPAVTMNNLFLGLGVGLFIHYSVLILMDNQPLLHAAEVATPNWLQNALGDLGQSVCGLSPPLGRLLLYRLNPFSLMAVGCSISVLTAKVLIDLDDLHLADVTAAIFNSALICGTMLPLSIYTGKLLLQTAPEHILPLLDKSMKEASTMDGVLEIKNEHFWTVTFGSYVGSLQVRVRRDADEQEVLKKVTSCLSSQLNDLTIQVVKDDWNIPLSLSRPSPTPSRTANVHGSSQQQGGYVS</sequence>
<evidence type="ECO:0000256" key="2">
    <source>
        <dbReference type="ARBA" id="ARBA00022448"/>
    </source>
</evidence>
<feature type="transmembrane region" description="Helical" evidence="12">
    <location>
        <begin position="216"/>
        <end position="234"/>
    </location>
</feature>
<dbReference type="InterPro" id="IPR052005">
    <property type="entry name" value="CDF_SLC30A"/>
</dbReference>
<dbReference type="GO" id="GO:0006829">
    <property type="term" value="P:zinc ion transport"/>
    <property type="evidence" value="ECO:0007669"/>
    <property type="project" value="TreeGrafter"/>
</dbReference>
<feature type="domain" description="Cation efflux protein transmembrane" evidence="13">
    <location>
        <begin position="21"/>
        <end position="240"/>
    </location>
</feature>
<dbReference type="EnsemblMetazoa" id="XM_003382423.3">
    <property type="protein sequence ID" value="XP_003382471.1"/>
    <property type="gene ID" value="LOC100638794"/>
</dbReference>
<dbReference type="GO" id="GO:0005794">
    <property type="term" value="C:Golgi apparatus"/>
    <property type="evidence" value="ECO:0007669"/>
    <property type="project" value="UniProtKB-SubCell"/>
</dbReference>
<dbReference type="EnsemblMetazoa" id="Aqu2.1.44239_001">
    <property type="protein sequence ID" value="Aqu2.1.44239_001"/>
    <property type="gene ID" value="Aqu2.1.44239"/>
</dbReference>
<dbReference type="SUPFAM" id="SSF161111">
    <property type="entry name" value="Cation efflux protein transmembrane domain-like"/>
    <property type="match status" value="1"/>
</dbReference>
<evidence type="ECO:0000256" key="4">
    <source>
        <dbReference type="ARBA" id="ARBA00022833"/>
    </source>
</evidence>
<dbReference type="PANTHER" id="PTHR46531:SF1">
    <property type="entry name" value="ZINC TRANSPORTER 6"/>
    <property type="match status" value="1"/>
</dbReference>
<comment type="subunit">
    <text evidence="9">Heterodimer with SLC30A5; form a functional zinc ion transmembrane transporter.</text>
</comment>
<keyword evidence="7" id="KW-0406">Ion transport</keyword>
<gene>
    <name evidence="14" type="primary">100638794</name>
</gene>
<dbReference type="Pfam" id="PF01545">
    <property type="entry name" value="Cation_efflux"/>
    <property type="match status" value="1"/>
</dbReference>
<feature type="transmembrane region" description="Helical" evidence="12">
    <location>
        <begin position="84"/>
        <end position="103"/>
    </location>
</feature>
<comment type="subcellular location">
    <subcellularLocation>
        <location evidence="1">Golgi apparatus</location>
        <location evidence="1">trans-Golgi network membrane</location>
        <topology evidence="1">Multi-pass membrane protein</topology>
    </subcellularLocation>
</comment>
<evidence type="ECO:0000256" key="12">
    <source>
        <dbReference type="SAM" id="Phobius"/>
    </source>
</evidence>
<dbReference type="OrthoDB" id="5382797at2759"/>
<proteinExistence type="predicted"/>
<feature type="region of interest" description="Disordered" evidence="11">
    <location>
        <begin position="327"/>
        <end position="352"/>
    </location>
</feature>
<feature type="transmembrane region" description="Helical" evidence="12">
    <location>
        <begin position="20"/>
        <end position="36"/>
    </location>
</feature>
<reference evidence="15" key="1">
    <citation type="journal article" date="2010" name="Nature">
        <title>The Amphimedon queenslandica genome and the evolution of animal complexity.</title>
        <authorList>
            <person name="Srivastava M."/>
            <person name="Simakov O."/>
            <person name="Chapman J."/>
            <person name="Fahey B."/>
            <person name="Gauthier M.E."/>
            <person name="Mitros T."/>
            <person name="Richards G.S."/>
            <person name="Conaco C."/>
            <person name="Dacre M."/>
            <person name="Hellsten U."/>
            <person name="Larroux C."/>
            <person name="Putnam N.H."/>
            <person name="Stanke M."/>
            <person name="Adamska M."/>
            <person name="Darling A."/>
            <person name="Degnan S.M."/>
            <person name="Oakley T.H."/>
            <person name="Plachetzki D.C."/>
            <person name="Zhai Y."/>
            <person name="Adamski M."/>
            <person name="Calcino A."/>
            <person name="Cummins S.F."/>
            <person name="Goodstein D.M."/>
            <person name="Harris C."/>
            <person name="Jackson D.J."/>
            <person name="Leys S.P."/>
            <person name="Shu S."/>
            <person name="Woodcroft B.J."/>
            <person name="Vervoort M."/>
            <person name="Kosik K.S."/>
            <person name="Manning G."/>
            <person name="Degnan B.M."/>
            <person name="Rokhsar D.S."/>
        </authorList>
    </citation>
    <scope>NUCLEOTIDE SEQUENCE [LARGE SCALE GENOMIC DNA]</scope>
</reference>
<evidence type="ECO:0000256" key="10">
    <source>
        <dbReference type="ARBA" id="ARBA00045455"/>
    </source>
</evidence>
<evidence type="ECO:0000256" key="5">
    <source>
        <dbReference type="ARBA" id="ARBA00022989"/>
    </source>
</evidence>
<feature type="compositionally biased region" description="Low complexity" evidence="11">
    <location>
        <begin position="327"/>
        <end position="337"/>
    </location>
</feature>